<dbReference type="Proteomes" id="UP001177023">
    <property type="component" value="Unassembled WGS sequence"/>
</dbReference>
<evidence type="ECO:0000313" key="2">
    <source>
        <dbReference type="Proteomes" id="UP001177023"/>
    </source>
</evidence>
<organism evidence="1 2">
    <name type="scientific">Mesorhabditis spiculigera</name>
    <dbReference type="NCBI Taxonomy" id="96644"/>
    <lineage>
        <taxon>Eukaryota</taxon>
        <taxon>Metazoa</taxon>
        <taxon>Ecdysozoa</taxon>
        <taxon>Nematoda</taxon>
        <taxon>Chromadorea</taxon>
        <taxon>Rhabditida</taxon>
        <taxon>Rhabditina</taxon>
        <taxon>Rhabditomorpha</taxon>
        <taxon>Rhabditoidea</taxon>
        <taxon>Rhabditidae</taxon>
        <taxon>Mesorhabditinae</taxon>
        <taxon>Mesorhabditis</taxon>
    </lineage>
</organism>
<reference evidence="1" key="1">
    <citation type="submission" date="2023-06" db="EMBL/GenBank/DDBJ databases">
        <authorList>
            <person name="Delattre M."/>
        </authorList>
    </citation>
    <scope>NUCLEOTIDE SEQUENCE</scope>
    <source>
        <strain evidence="1">AF72</strain>
    </source>
</reference>
<name>A0AA36CG07_9BILA</name>
<proteinExistence type="predicted"/>
<sequence length="114" mass="12345">MFVPVDDVSTIAPESTTVFVTTTTASSRLIISSEAPTLPQIERISPSGYASSSLFGDQTHTFDPTKCNNEAWMRLLEAKMKENDATASKLSISRQLGDAAMELVSVLCSKTTIR</sequence>
<comment type="caution">
    <text evidence="1">The sequence shown here is derived from an EMBL/GenBank/DDBJ whole genome shotgun (WGS) entry which is preliminary data.</text>
</comment>
<dbReference type="AlphaFoldDB" id="A0AA36CG07"/>
<dbReference type="EMBL" id="CATQJA010001670">
    <property type="protein sequence ID" value="CAJ0568137.1"/>
    <property type="molecule type" value="Genomic_DNA"/>
</dbReference>
<feature type="non-terminal residue" evidence="1">
    <location>
        <position position="1"/>
    </location>
</feature>
<gene>
    <name evidence="1" type="ORF">MSPICULIGERA_LOCUS6664</name>
</gene>
<protein>
    <submittedName>
        <fullName evidence="1">Uncharacterized protein</fullName>
    </submittedName>
</protein>
<evidence type="ECO:0000313" key="1">
    <source>
        <dbReference type="EMBL" id="CAJ0568137.1"/>
    </source>
</evidence>
<keyword evidence="2" id="KW-1185">Reference proteome</keyword>
<accession>A0AA36CG07</accession>